<evidence type="ECO:0000313" key="2">
    <source>
        <dbReference type="Proteomes" id="UP001198200"/>
    </source>
</evidence>
<comment type="caution">
    <text evidence="1">The sequence shown here is derived from an EMBL/GenBank/DDBJ whole genome shotgun (WGS) entry which is preliminary data.</text>
</comment>
<name>A0AAE3JAQ9_9FIRM</name>
<proteinExistence type="predicted"/>
<evidence type="ECO:0000313" key="1">
    <source>
        <dbReference type="EMBL" id="MCC2220286.1"/>
    </source>
</evidence>
<gene>
    <name evidence="1" type="ORF">LKD48_01315</name>
</gene>
<dbReference type="EMBL" id="JAJEQN010000002">
    <property type="protein sequence ID" value="MCC2220286.1"/>
    <property type="molecule type" value="Genomic_DNA"/>
</dbReference>
<dbReference type="AlphaFoldDB" id="A0AAE3JAQ9"/>
<dbReference type="Proteomes" id="UP001198200">
    <property type="component" value="Unassembled WGS sequence"/>
</dbReference>
<accession>A0AAE3JAQ9</accession>
<sequence length="213" mass="25069">MILRSEYRGCVKENISEKAWESALEQTKLTVQEQKEQNKVLTVCLYQHKNMLFLYMETLQEGICPETLFAPLAPYMEKWPEENGLTPWAPMYHIYHHSIPGDVSEWVKERASNENRIGRIAFLKPEKLFSYTYWHYAIVQEGLLKGDKYQYISLHENVLFSYFEEPRHNVNITGKEEESKVIDGWMAVDPESHFDREKACGNNFLVIDPILMV</sequence>
<reference evidence="1 2" key="1">
    <citation type="submission" date="2021-10" db="EMBL/GenBank/DDBJ databases">
        <title>Anaerobic single-cell dispensing facilitates the cultivation of human gut bacteria.</title>
        <authorList>
            <person name="Afrizal A."/>
        </authorList>
    </citation>
    <scope>NUCLEOTIDE SEQUENCE [LARGE SCALE GENOMIC DNA]</scope>
    <source>
        <strain evidence="1 2">CLA-AA-H224</strain>
    </source>
</reference>
<keyword evidence="2" id="KW-1185">Reference proteome</keyword>
<protein>
    <submittedName>
        <fullName evidence="1">Uncharacterized protein</fullName>
    </submittedName>
</protein>
<organism evidence="1 2">
    <name type="scientific">Anthropogastromicrobium aceti</name>
    <dbReference type="NCBI Taxonomy" id="2981768"/>
    <lineage>
        <taxon>Bacteria</taxon>
        <taxon>Bacillati</taxon>
        <taxon>Bacillota</taxon>
        <taxon>Clostridia</taxon>
        <taxon>Lachnospirales</taxon>
        <taxon>Lachnospiraceae</taxon>
        <taxon>Anthropogastromicrobium</taxon>
    </lineage>
</organism>
<dbReference type="RefSeq" id="WP_308730929.1">
    <property type="nucleotide sequence ID" value="NZ_JAJEQN010000002.1"/>
</dbReference>